<accession>E7QNH8</accession>
<keyword evidence="6" id="KW-1185">Reference proteome</keyword>
<keyword evidence="1" id="KW-0812">Transmembrane</keyword>
<dbReference type="STRING" id="797209.GCA_000376445_01647"/>
<dbReference type="Pfam" id="PF04982">
    <property type="entry name" value="TM_HPP"/>
    <property type="match status" value="1"/>
</dbReference>
<dbReference type="InterPro" id="IPR058581">
    <property type="entry name" value="TM_HPP"/>
</dbReference>
<dbReference type="InterPro" id="IPR014729">
    <property type="entry name" value="Rossmann-like_a/b/a_fold"/>
</dbReference>
<proteinExistence type="predicted"/>
<keyword evidence="1" id="KW-0472">Membrane</keyword>
<dbReference type="Proteomes" id="UP000184203">
    <property type="component" value="Unassembled WGS sequence"/>
</dbReference>
<evidence type="ECO:0000313" key="4">
    <source>
        <dbReference type="EMBL" id="SHK63385.1"/>
    </source>
</evidence>
<organism evidence="3 5">
    <name type="scientific">Haladaptatus paucihalophilus DX253</name>
    <dbReference type="NCBI Taxonomy" id="797209"/>
    <lineage>
        <taxon>Archaea</taxon>
        <taxon>Methanobacteriati</taxon>
        <taxon>Methanobacteriota</taxon>
        <taxon>Stenosarchaea group</taxon>
        <taxon>Halobacteria</taxon>
        <taxon>Halobacteriales</taxon>
        <taxon>Haladaptataceae</taxon>
        <taxon>Haladaptatus</taxon>
    </lineage>
</organism>
<dbReference type="RefSeq" id="WP_007976825.1">
    <property type="nucleotide sequence ID" value="NZ_AEMG01000002.1"/>
</dbReference>
<feature type="transmembrane region" description="Helical" evidence="1">
    <location>
        <begin position="92"/>
        <end position="114"/>
    </location>
</feature>
<evidence type="ECO:0000313" key="5">
    <source>
        <dbReference type="Proteomes" id="UP000003751"/>
    </source>
</evidence>
<dbReference type="AlphaFoldDB" id="E7QNH8"/>
<dbReference type="Gene3D" id="3.40.50.620">
    <property type="entry name" value="HUPs"/>
    <property type="match status" value="1"/>
</dbReference>
<dbReference type="EMBL" id="FRAN01000002">
    <property type="protein sequence ID" value="SHK63385.1"/>
    <property type="molecule type" value="Genomic_DNA"/>
</dbReference>
<dbReference type="SUPFAM" id="SSF52402">
    <property type="entry name" value="Adenine nucleotide alpha hydrolases-like"/>
    <property type="match status" value="2"/>
</dbReference>
<reference evidence="3 5" key="1">
    <citation type="journal article" date="2014" name="ISME J.">
        <title>Trehalose/2-sulfotrehalose biosynthesis and glycine-betaine uptake are widely spread mechanisms for osmoadaptation in the Halobacteriales.</title>
        <authorList>
            <person name="Youssef N.H."/>
            <person name="Savage-Ashlock K.N."/>
            <person name="McCully A.L."/>
            <person name="Luedtke B."/>
            <person name="Shaw E.I."/>
            <person name="Hoff W.D."/>
            <person name="Elshahed M.S."/>
        </authorList>
    </citation>
    <scope>NUCLEOTIDE SEQUENCE [LARGE SCALE GENOMIC DNA]</scope>
    <source>
        <strain evidence="3 5">DX253</strain>
    </source>
</reference>
<feature type="domain" description="HPP transmembrane region" evidence="2">
    <location>
        <begin position="39"/>
        <end position="183"/>
    </location>
</feature>
<protein>
    <submittedName>
        <fullName evidence="4">Universal stress protein family protein</fullName>
    </submittedName>
    <submittedName>
        <fullName evidence="3">UspA domain protein</fullName>
    </submittedName>
</protein>
<feature type="transmembrane region" description="Helical" evidence="1">
    <location>
        <begin position="165"/>
        <end position="185"/>
    </location>
</feature>
<evidence type="ECO:0000313" key="3">
    <source>
        <dbReference type="EMBL" id="EFW94048.1"/>
    </source>
</evidence>
<gene>
    <name evidence="4" type="ORF">SAMN05444342_1919</name>
    <name evidence="3" type="ORF">ZOD2009_02855</name>
</gene>
<dbReference type="Gene3D" id="3.40.50.12370">
    <property type="match status" value="1"/>
</dbReference>
<dbReference type="OrthoDB" id="213658at2157"/>
<sequence length="493" mass="54549">MRNWLRTMYERSLARARRVRRRETKEFRRWLETSANLRHLTALIALPLLIAGITALSDRIEELSFLLYPPLASGTYTLFSDPDGRYASPRNFVGGLGTGAVCGWFSVLFSEAFLNVPEIQPLQAHPVTAALAVFLTIAATWALSLELPAAFSTSLLAVVVGVHDPYYVASVIVSSVIVISVFGAWRREFYQKRSRYLYQSTNGDDHVLVPMRGQYAEGAAMFGAKLASAHDAGKVVLVDIVDDTAIENAKGDDGDGTDPTLVARENAELDADGVAETQAADEAAARLERQAQRIRTRVGVPCEVVIAGDGSKQSRTILRTARETNCDLIVTPYEEKHGSLSPFVRKLFRGRIDAIVYRPAPDTDSADARRYGWKRILVPVRRAGDTAHAMIDFAQRLVGRTGTVSVCTCIDRESERRRAESTLADLVEAFEGSFETRISRDHIEQFLTANDDHYDLIFIGASTNRSAASRFISPPTFERLHEVECDVAVVHRG</sequence>
<reference evidence="4" key="3">
    <citation type="submission" date="2016-11" db="EMBL/GenBank/DDBJ databases">
        <authorList>
            <person name="Jaros S."/>
            <person name="Januszkiewicz K."/>
            <person name="Wedrychowicz H."/>
        </authorList>
    </citation>
    <scope>NUCLEOTIDE SEQUENCE [LARGE SCALE GENOMIC DNA]</scope>
    <source>
        <strain evidence="4">DX253</strain>
    </source>
</reference>
<evidence type="ECO:0000256" key="1">
    <source>
        <dbReference type="SAM" id="Phobius"/>
    </source>
</evidence>
<evidence type="ECO:0000313" key="6">
    <source>
        <dbReference type="Proteomes" id="UP000184203"/>
    </source>
</evidence>
<feature type="transmembrane region" description="Helical" evidence="1">
    <location>
        <begin position="126"/>
        <end position="145"/>
    </location>
</feature>
<dbReference type="eggNOG" id="arCOG04780">
    <property type="taxonomic scope" value="Archaea"/>
</dbReference>
<dbReference type="Proteomes" id="UP000003751">
    <property type="component" value="Unassembled WGS sequence"/>
</dbReference>
<reference evidence="6" key="2">
    <citation type="submission" date="2016-11" db="EMBL/GenBank/DDBJ databases">
        <authorList>
            <person name="Varghese N."/>
            <person name="Submissions S."/>
        </authorList>
    </citation>
    <scope>NUCLEOTIDE SEQUENCE [LARGE SCALE GENOMIC DNA]</scope>
    <source>
        <strain evidence="6">DX253</strain>
    </source>
</reference>
<dbReference type="PATRIC" id="fig|797209.4.peg.556"/>
<evidence type="ECO:0000259" key="2">
    <source>
        <dbReference type="Pfam" id="PF04982"/>
    </source>
</evidence>
<keyword evidence="1" id="KW-1133">Transmembrane helix</keyword>
<name>E7QNH8_HALPU</name>
<dbReference type="EMBL" id="AEMG01000002">
    <property type="protein sequence ID" value="EFW94048.1"/>
    <property type="molecule type" value="Genomic_DNA"/>
</dbReference>